<dbReference type="PRINTS" id="PR00080">
    <property type="entry name" value="SDRFAMILY"/>
</dbReference>
<dbReference type="RefSeq" id="WP_096370806.1">
    <property type="nucleotide sequence ID" value="NZ_AP017624.1"/>
</dbReference>
<dbReference type="Proteomes" id="UP000218067">
    <property type="component" value="Chromosome"/>
</dbReference>
<dbReference type="PANTHER" id="PTHR43391">
    <property type="entry name" value="RETINOL DEHYDROGENASE-RELATED"/>
    <property type="match status" value="1"/>
</dbReference>
<evidence type="ECO:0000256" key="3">
    <source>
        <dbReference type="RuleBase" id="RU000363"/>
    </source>
</evidence>
<gene>
    <name evidence="4" type="ORF">SHTP_2496</name>
</gene>
<keyword evidence="2" id="KW-0560">Oxidoreductase</keyword>
<dbReference type="AlphaFoldDB" id="A0A1B4Y3G9"/>
<reference evidence="4 5" key="1">
    <citation type="submission" date="2016-08" db="EMBL/GenBank/DDBJ databases">
        <title>Complete genome sequence of Mycobacterium shinshuense, a subspecies of M. ulcerans.</title>
        <authorList>
            <person name="Yoshida M."/>
            <person name="Ogura Y."/>
            <person name="Hayashi T."/>
            <person name="Hoshino Y."/>
        </authorList>
    </citation>
    <scope>NUCLEOTIDE SEQUENCE [LARGE SCALE GENOMIC DNA]</scope>
    <source>
        <strain evidence="5">ATCC 33728</strain>
    </source>
</reference>
<dbReference type="GO" id="GO:0016491">
    <property type="term" value="F:oxidoreductase activity"/>
    <property type="evidence" value="ECO:0007669"/>
    <property type="project" value="UniProtKB-KW"/>
</dbReference>
<organism evidence="4 5">
    <name type="scientific">Mycobacterium ulcerans subsp. shinshuense</name>
    <dbReference type="NCBI Taxonomy" id="1124626"/>
    <lineage>
        <taxon>Bacteria</taxon>
        <taxon>Bacillati</taxon>
        <taxon>Actinomycetota</taxon>
        <taxon>Actinomycetes</taxon>
        <taxon>Mycobacteriales</taxon>
        <taxon>Mycobacteriaceae</taxon>
        <taxon>Mycobacterium</taxon>
        <taxon>Mycobacterium ulcerans group</taxon>
    </lineage>
</organism>
<dbReference type="NCBIfam" id="NF006123">
    <property type="entry name" value="PRK08267.1"/>
    <property type="match status" value="1"/>
</dbReference>
<accession>A0A1B4Y3G9</accession>
<dbReference type="PRINTS" id="PR00081">
    <property type="entry name" value="GDHRDH"/>
</dbReference>
<dbReference type="PANTHER" id="PTHR43391:SF82">
    <property type="entry name" value="OXIDOREDUCTASE SADH-RELATED"/>
    <property type="match status" value="1"/>
</dbReference>
<evidence type="ECO:0000256" key="2">
    <source>
        <dbReference type="ARBA" id="ARBA00023002"/>
    </source>
</evidence>
<dbReference type="InterPro" id="IPR020904">
    <property type="entry name" value="Sc_DH/Rdtase_CS"/>
</dbReference>
<comment type="similarity">
    <text evidence="1 3">Belongs to the short-chain dehydrogenases/reductases (SDR) family.</text>
</comment>
<dbReference type="InterPro" id="IPR002347">
    <property type="entry name" value="SDR_fam"/>
</dbReference>
<name>A0A1B4Y3G9_MYCUL</name>
<evidence type="ECO:0000313" key="4">
    <source>
        <dbReference type="EMBL" id="BAV41611.1"/>
    </source>
</evidence>
<dbReference type="EMBL" id="AP017624">
    <property type="protein sequence ID" value="BAV41611.1"/>
    <property type="molecule type" value="Genomic_DNA"/>
</dbReference>
<dbReference type="InterPro" id="IPR036291">
    <property type="entry name" value="NAD(P)-bd_dom_sf"/>
</dbReference>
<dbReference type="SUPFAM" id="SSF51735">
    <property type="entry name" value="NAD(P)-binding Rossmann-fold domains"/>
    <property type="match status" value="1"/>
</dbReference>
<evidence type="ECO:0000256" key="1">
    <source>
        <dbReference type="ARBA" id="ARBA00006484"/>
    </source>
</evidence>
<sequence>MKSVFITGAGSGMGREGAKLFHAKGWRVAAVDRDGAGLDALGAELGTERLWTRVVDVTDRDALDRALADFCAGTSHGGLGMMWNNAGIGEGGWFENVPYDAAMRVVDVNFKAVLTVAYGALPYLRKAPGSLMFSTSSSSATYGMPRLAVYSATKHAVKGLTEALSAEWRRHGVRVADVLPGLIDTAILTSTRQHSDASAPTLSSEQIRAAAPKKGMFRLLPASSVAEAAWHAYQHPTRLHWYVPPSIRWIDRLKGVSPEFVRSRILKSLPTFGTGQQ</sequence>
<evidence type="ECO:0000313" key="5">
    <source>
        <dbReference type="Proteomes" id="UP000218067"/>
    </source>
</evidence>
<dbReference type="Gene3D" id="3.40.50.720">
    <property type="entry name" value="NAD(P)-binding Rossmann-like Domain"/>
    <property type="match status" value="1"/>
</dbReference>
<dbReference type="PROSITE" id="PS00061">
    <property type="entry name" value="ADH_SHORT"/>
    <property type="match status" value="1"/>
</dbReference>
<dbReference type="GeneID" id="93437100"/>
<proteinExistence type="inferred from homology"/>
<dbReference type="Pfam" id="PF00106">
    <property type="entry name" value="adh_short"/>
    <property type="match status" value="1"/>
</dbReference>
<protein>
    <submittedName>
        <fullName evidence="4">Short chain dehydrogenase</fullName>
    </submittedName>
</protein>